<accession>X1DIS3</accession>
<comment type="caution">
    <text evidence="1">The sequence shown here is derived from an EMBL/GenBank/DDBJ whole genome shotgun (WGS) entry which is preliminary data.</text>
</comment>
<dbReference type="AlphaFoldDB" id="X1DIS3"/>
<feature type="non-terminal residue" evidence="1">
    <location>
        <position position="1"/>
    </location>
</feature>
<reference evidence="1" key="1">
    <citation type="journal article" date="2014" name="Front. Microbiol.">
        <title>High frequency of phylogenetically diverse reductive dehalogenase-homologous genes in deep subseafloor sedimentary metagenomes.</title>
        <authorList>
            <person name="Kawai M."/>
            <person name="Futagami T."/>
            <person name="Toyoda A."/>
            <person name="Takaki Y."/>
            <person name="Nishi S."/>
            <person name="Hori S."/>
            <person name="Arai W."/>
            <person name="Tsubouchi T."/>
            <person name="Morono Y."/>
            <person name="Uchiyama I."/>
            <person name="Ito T."/>
            <person name="Fujiyama A."/>
            <person name="Inagaki F."/>
            <person name="Takami H."/>
        </authorList>
    </citation>
    <scope>NUCLEOTIDE SEQUENCE</scope>
    <source>
        <strain evidence="1">Expedition CK06-06</strain>
    </source>
</reference>
<dbReference type="EMBL" id="BART01037501">
    <property type="protein sequence ID" value="GAH08185.1"/>
    <property type="molecule type" value="Genomic_DNA"/>
</dbReference>
<name>X1DIS3_9ZZZZ</name>
<gene>
    <name evidence="1" type="ORF">S01H4_62711</name>
</gene>
<evidence type="ECO:0008006" key="2">
    <source>
        <dbReference type="Google" id="ProtNLM"/>
    </source>
</evidence>
<dbReference type="Gene3D" id="3.20.20.70">
    <property type="entry name" value="Aldolase class I"/>
    <property type="match status" value="1"/>
</dbReference>
<proteinExistence type="predicted"/>
<dbReference type="SUPFAM" id="SSF102114">
    <property type="entry name" value="Radical SAM enzymes"/>
    <property type="match status" value="1"/>
</dbReference>
<protein>
    <recommendedName>
        <fullName evidence="2">Radical SAM core domain-containing protein</fullName>
    </recommendedName>
</protein>
<evidence type="ECO:0000313" key="1">
    <source>
        <dbReference type="EMBL" id="GAH08185.1"/>
    </source>
</evidence>
<organism evidence="1">
    <name type="scientific">marine sediment metagenome</name>
    <dbReference type="NCBI Taxonomy" id="412755"/>
    <lineage>
        <taxon>unclassified sequences</taxon>
        <taxon>metagenomes</taxon>
        <taxon>ecological metagenomes</taxon>
    </lineage>
</organism>
<dbReference type="InterPro" id="IPR013785">
    <property type="entry name" value="Aldolase_TIM"/>
</dbReference>
<sequence length="53" mass="6082">SKKEKETKKPVRLSITTNGTILTQSILNFLKEENIDFCISIDGPEHILLLRKQ</sequence>
<dbReference type="InterPro" id="IPR058240">
    <property type="entry name" value="rSAM_sf"/>
</dbReference>